<dbReference type="EMBL" id="MNPL01029746">
    <property type="protein sequence ID" value="OQR67169.1"/>
    <property type="molecule type" value="Genomic_DNA"/>
</dbReference>
<sequence length="119" mass="13845">MQLCPSSCEMFSVRFMLFVLLLIVSINVKALQLPTMFDQTRICHPKYHPVYNQNSPFENKCPVLCRQHRDRKALLHADLDDDFEGPYEYELGRLDLGWFNLNPCEKCKVRGRVILPTGA</sequence>
<comment type="caution">
    <text evidence="2">The sequence shown here is derived from an EMBL/GenBank/DDBJ whole genome shotgun (WGS) entry which is preliminary data.</text>
</comment>
<name>A0A1V9X0Y1_9ACAR</name>
<accession>A0A1V9X0Y1</accession>
<feature type="chain" id="PRO_5010723438" evidence="1">
    <location>
        <begin position="31"/>
        <end position="119"/>
    </location>
</feature>
<dbReference type="InParanoid" id="A0A1V9X0Y1"/>
<dbReference type="AlphaFoldDB" id="A0A1V9X0Y1"/>
<evidence type="ECO:0000256" key="1">
    <source>
        <dbReference type="SAM" id="SignalP"/>
    </source>
</evidence>
<evidence type="ECO:0000313" key="2">
    <source>
        <dbReference type="EMBL" id="OQR67169.1"/>
    </source>
</evidence>
<keyword evidence="3" id="KW-1185">Reference proteome</keyword>
<keyword evidence="1" id="KW-0732">Signal</keyword>
<proteinExistence type="predicted"/>
<feature type="non-terminal residue" evidence="2">
    <location>
        <position position="119"/>
    </location>
</feature>
<evidence type="ECO:0000313" key="3">
    <source>
        <dbReference type="Proteomes" id="UP000192247"/>
    </source>
</evidence>
<feature type="signal peptide" evidence="1">
    <location>
        <begin position="1"/>
        <end position="30"/>
    </location>
</feature>
<organism evidence="2 3">
    <name type="scientific">Tropilaelaps mercedesae</name>
    <dbReference type="NCBI Taxonomy" id="418985"/>
    <lineage>
        <taxon>Eukaryota</taxon>
        <taxon>Metazoa</taxon>
        <taxon>Ecdysozoa</taxon>
        <taxon>Arthropoda</taxon>
        <taxon>Chelicerata</taxon>
        <taxon>Arachnida</taxon>
        <taxon>Acari</taxon>
        <taxon>Parasitiformes</taxon>
        <taxon>Mesostigmata</taxon>
        <taxon>Gamasina</taxon>
        <taxon>Dermanyssoidea</taxon>
        <taxon>Laelapidae</taxon>
        <taxon>Tropilaelaps</taxon>
    </lineage>
</organism>
<reference evidence="2 3" key="1">
    <citation type="journal article" date="2017" name="Gigascience">
        <title>Draft genome of the honey bee ectoparasitic mite, Tropilaelaps mercedesae, is shaped by the parasitic life history.</title>
        <authorList>
            <person name="Dong X."/>
            <person name="Armstrong S.D."/>
            <person name="Xia D."/>
            <person name="Makepeace B.L."/>
            <person name="Darby A.C."/>
            <person name="Kadowaki T."/>
        </authorList>
    </citation>
    <scope>NUCLEOTIDE SEQUENCE [LARGE SCALE GENOMIC DNA]</scope>
    <source>
        <strain evidence="2">Wuxi-XJTLU</strain>
    </source>
</reference>
<protein>
    <submittedName>
        <fullName evidence="2">Uncharacterized protein</fullName>
    </submittedName>
</protein>
<dbReference type="Proteomes" id="UP000192247">
    <property type="component" value="Unassembled WGS sequence"/>
</dbReference>
<gene>
    <name evidence="2" type="ORF">BIW11_13683</name>
</gene>